<keyword evidence="2" id="KW-1185">Reference proteome</keyword>
<dbReference type="Pfam" id="PF05521">
    <property type="entry name" value="Phage_HCP"/>
    <property type="match status" value="1"/>
</dbReference>
<dbReference type="Proteomes" id="UP000004080">
    <property type="component" value="Unassembled WGS sequence"/>
</dbReference>
<dbReference type="OrthoDB" id="9808209at2"/>
<dbReference type="InterPro" id="IPR038666">
    <property type="entry name" value="SSP1_head-tail_sf"/>
</dbReference>
<dbReference type="RefSeq" id="WP_007201843.1">
    <property type="nucleotide sequence ID" value="NZ_AKKV01000024.1"/>
</dbReference>
<organism evidence="1 2">
    <name type="scientific">Fictibacillus macauensis ZFHKF-1</name>
    <dbReference type="NCBI Taxonomy" id="1196324"/>
    <lineage>
        <taxon>Bacteria</taxon>
        <taxon>Bacillati</taxon>
        <taxon>Bacillota</taxon>
        <taxon>Bacilli</taxon>
        <taxon>Bacillales</taxon>
        <taxon>Fictibacillaceae</taxon>
        <taxon>Fictibacillus</taxon>
    </lineage>
</organism>
<evidence type="ECO:0000313" key="1">
    <source>
        <dbReference type="EMBL" id="EIT85911.1"/>
    </source>
</evidence>
<dbReference type="NCBIfam" id="TIGR01563">
    <property type="entry name" value="gp16_SPP1"/>
    <property type="match status" value="1"/>
</dbReference>
<accession>I8J2E3</accession>
<proteinExistence type="predicted"/>
<reference evidence="1 2" key="1">
    <citation type="journal article" date="2012" name="J. Bacteriol.">
        <title>Genome of Bacillus macauensis ZFHKF-1, a Long-Chain-Forming Bacterium.</title>
        <authorList>
            <person name="Cai L."/>
            <person name="Zhang T."/>
        </authorList>
    </citation>
    <scope>NUCLEOTIDE SEQUENCE [LARGE SCALE GENOMIC DNA]</scope>
    <source>
        <strain evidence="1 2">ZFHKF-1</strain>
    </source>
</reference>
<name>I8J2E3_9BACL</name>
<dbReference type="AlphaFoldDB" id="I8J2E3"/>
<dbReference type="STRING" id="1196324.A374_08749"/>
<gene>
    <name evidence="1" type="ORF">A374_08749</name>
</gene>
<dbReference type="InterPro" id="IPR008767">
    <property type="entry name" value="Phage_SPP1_head-tail_adaptor"/>
</dbReference>
<comment type="caution">
    <text evidence="1">The sequence shown here is derived from an EMBL/GenBank/DDBJ whole genome shotgun (WGS) entry which is preliminary data.</text>
</comment>
<dbReference type="eggNOG" id="ENOG502ZGHD">
    <property type="taxonomic scope" value="Bacteria"/>
</dbReference>
<dbReference type="Gene3D" id="2.40.10.270">
    <property type="entry name" value="Bacteriophage SPP1 head-tail adaptor protein"/>
    <property type="match status" value="1"/>
</dbReference>
<dbReference type="PATRIC" id="fig|1196324.3.peg.1792"/>
<evidence type="ECO:0000313" key="2">
    <source>
        <dbReference type="Proteomes" id="UP000004080"/>
    </source>
</evidence>
<sequence length="106" mass="12420">MNPGKMNERITFYGIESKKDDYGDKIETKVDKYACWASVRTQYLKEVQATIGTVLENTITFFIRYKKQEIDTAWKVEWRGQPYEIIQVNPDHVKKDITAVIVKKVS</sequence>
<dbReference type="EMBL" id="AKKV01000024">
    <property type="protein sequence ID" value="EIT85911.1"/>
    <property type="molecule type" value="Genomic_DNA"/>
</dbReference>
<protein>
    <submittedName>
        <fullName evidence="1">Putative phage head-tail adaptor</fullName>
    </submittedName>
</protein>